<evidence type="ECO:0000313" key="5">
    <source>
        <dbReference type="EMBL" id="CDH56723.1"/>
    </source>
</evidence>
<protein>
    <submittedName>
        <fullName evidence="5">60s ribosomal protein l30</fullName>
    </submittedName>
</protein>
<dbReference type="PROSITE" id="PS00709">
    <property type="entry name" value="RIBOSOMAL_L30E_1"/>
    <property type="match status" value="1"/>
</dbReference>
<comment type="caution">
    <text evidence="5">The sequence shown here is derived from an EMBL/GenBank/DDBJ whole genome shotgun (WGS) entry which is preliminary data.</text>
</comment>
<dbReference type="OrthoDB" id="244495at2759"/>
<accession>A0A068S2W7</accession>
<gene>
    <name evidence="5" type="ORF">LCOR_07737.1</name>
</gene>
<dbReference type="GO" id="GO:0005840">
    <property type="term" value="C:ribosome"/>
    <property type="evidence" value="ECO:0007669"/>
    <property type="project" value="UniProtKB-KW"/>
</dbReference>
<dbReference type="GO" id="GO:0003723">
    <property type="term" value="F:RNA binding"/>
    <property type="evidence" value="ECO:0007669"/>
    <property type="project" value="InterPro"/>
</dbReference>
<dbReference type="InterPro" id="IPR036915">
    <property type="entry name" value="Cyclin-like_sf"/>
</dbReference>
<dbReference type="Gene3D" id="1.10.472.10">
    <property type="entry name" value="Cyclin-like"/>
    <property type="match status" value="1"/>
</dbReference>
<dbReference type="NCBIfam" id="NF002172">
    <property type="entry name" value="PRK01018.1"/>
    <property type="match status" value="1"/>
</dbReference>
<dbReference type="GO" id="GO:1990904">
    <property type="term" value="C:ribonucleoprotein complex"/>
    <property type="evidence" value="ECO:0007669"/>
    <property type="project" value="UniProtKB-KW"/>
</dbReference>
<dbReference type="InterPro" id="IPR022991">
    <property type="entry name" value="Ribosomal_eL30_CS"/>
</dbReference>
<organism evidence="5 6">
    <name type="scientific">Lichtheimia corymbifera JMRC:FSU:9682</name>
    <dbReference type="NCBI Taxonomy" id="1263082"/>
    <lineage>
        <taxon>Eukaryota</taxon>
        <taxon>Fungi</taxon>
        <taxon>Fungi incertae sedis</taxon>
        <taxon>Mucoromycota</taxon>
        <taxon>Mucoromycotina</taxon>
        <taxon>Mucoromycetes</taxon>
        <taxon>Mucorales</taxon>
        <taxon>Lichtheimiaceae</taxon>
        <taxon>Lichtheimia</taxon>
    </lineage>
</organism>
<dbReference type="EMBL" id="CBTN010000039">
    <property type="protein sequence ID" value="CDH56723.1"/>
    <property type="molecule type" value="Genomic_DNA"/>
</dbReference>
<evidence type="ECO:0000259" key="4">
    <source>
        <dbReference type="Pfam" id="PF01248"/>
    </source>
</evidence>
<dbReference type="AlphaFoldDB" id="A0A068S2W7"/>
<dbReference type="Gene3D" id="3.30.1330.30">
    <property type="match status" value="1"/>
</dbReference>
<dbReference type="InterPro" id="IPR004038">
    <property type="entry name" value="Ribosomal_eL8/eL30/eS12/Gad45"/>
</dbReference>
<dbReference type="PROSITE" id="PS00993">
    <property type="entry name" value="RIBOSOMAL_L30E_2"/>
    <property type="match status" value="1"/>
</dbReference>
<dbReference type="STRING" id="1263082.A0A068S2W7"/>
<dbReference type="PANTHER" id="PTHR11449">
    <property type="entry name" value="RIBOSOMAL PROTEIN L30"/>
    <property type="match status" value="1"/>
</dbReference>
<sequence length="345" mass="39158">MPQIYDLKRFTQNAYAGSHYQAHLLLQAIDINRRERLSDCCLEHLAHHVAESWESADKAPEISKLMKQLLDTTAVNQDTLLEHALDRFCNQQDTSNAISTVCPSLTLLIAISYIDRLNQNYANFKGTDGCAYRLVVVAYMIAAKYMRANLRIIHFSENQKNNLPPYHSNEADSRFSRLEIEFLHFLNYNLFVEEPEQLVWWAKTWEDQPVTQQQKVIFSTPYEKPSLSLFRVESTAMAPAVKKSKKNVESINSRLQLVTKSGKYTLGYKSTLKTLRQGKAKLIVIAGNCPPLRKSELEYYAMLSKTGVHHYNGNNIDLGTACGKLFRTGVLSITDAGDSDILSAQ</sequence>
<name>A0A068S2W7_9FUNG</name>
<evidence type="ECO:0000313" key="6">
    <source>
        <dbReference type="Proteomes" id="UP000027586"/>
    </source>
</evidence>
<dbReference type="InterPro" id="IPR039109">
    <property type="entry name" value="Ribosomal_eL30-like"/>
</dbReference>
<feature type="domain" description="Ribosomal protein eL8/eL30/eS12/Gadd45" evidence="4">
    <location>
        <begin position="250"/>
        <end position="342"/>
    </location>
</feature>
<dbReference type="SUPFAM" id="SSF55315">
    <property type="entry name" value="L30e-like"/>
    <property type="match status" value="1"/>
</dbReference>
<keyword evidence="6" id="KW-1185">Reference proteome</keyword>
<dbReference type="Proteomes" id="UP000027586">
    <property type="component" value="Unassembled WGS sequence"/>
</dbReference>
<dbReference type="Pfam" id="PF01248">
    <property type="entry name" value="Ribosomal_L7Ae"/>
    <property type="match status" value="1"/>
</dbReference>
<evidence type="ECO:0000256" key="3">
    <source>
        <dbReference type="ARBA" id="ARBA00023274"/>
    </source>
</evidence>
<keyword evidence="3" id="KW-0687">Ribonucleoprotein</keyword>
<reference evidence="5" key="1">
    <citation type="submission" date="2013-08" db="EMBL/GenBank/DDBJ databases">
        <title>Gene expansion shapes genome architecture in the human pathogen Lichtheimia corymbifera: an evolutionary genomics analysis in the ancient terrestrial Mucorales (Mucoromycotina).</title>
        <authorList>
            <person name="Schwartze V.U."/>
            <person name="Winter S."/>
            <person name="Shelest E."/>
            <person name="Marcet-Houben M."/>
            <person name="Horn F."/>
            <person name="Wehner S."/>
            <person name="Hoffmann K."/>
            <person name="Riege K."/>
            <person name="Sammeth M."/>
            <person name="Nowrousian M."/>
            <person name="Valiante V."/>
            <person name="Linde J."/>
            <person name="Jacobsen I.D."/>
            <person name="Marz M."/>
            <person name="Brakhage A.A."/>
            <person name="Gabaldon T."/>
            <person name="Bocker S."/>
            <person name="Voigt K."/>
        </authorList>
    </citation>
    <scope>NUCLEOTIDE SEQUENCE [LARGE SCALE GENOMIC DNA]</scope>
    <source>
        <strain evidence="5">FSU 9682</strain>
    </source>
</reference>
<keyword evidence="2 5" id="KW-0689">Ribosomal protein</keyword>
<dbReference type="VEuPathDB" id="FungiDB:LCOR_07737.1"/>
<proteinExistence type="inferred from homology"/>
<dbReference type="InterPro" id="IPR029064">
    <property type="entry name" value="Ribosomal_eL30-like_sf"/>
</dbReference>
<evidence type="ECO:0000256" key="2">
    <source>
        <dbReference type="ARBA" id="ARBA00022980"/>
    </source>
</evidence>
<evidence type="ECO:0000256" key="1">
    <source>
        <dbReference type="ARBA" id="ARBA00007326"/>
    </source>
</evidence>
<comment type="similarity">
    <text evidence="1">Belongs to the eukaryotic ribosomal protein eL30 family.</text>
</comment>
<dbReference type="FunFam" id="3.30.1330.30:FF:000001">
    <property type="entry name" value="60S ribosomal protein L30"/>
    <property type="match status" value="1"/>
</dbReference>
<dbReference type="SUPFAM" id="SSF47954">
    <property type="entry name" value="Cyclin-like"/>
    <property type="match status" value="1"/>
</dbReference>